<evidence type="ECO:0000313" key="4">
    <source>
        <dbReference type="EMBL" id="MBA0780247.1"/>
    </source>
</evidence>
<evidence type="ECO:0000256" key="1">
    <source>
        <dbReference type="SAM" id="MobiDB-lite"/>
    </source>
</evidence>
<feature type="domain" description="MHD1" evidence="2">
    <location>
        <begin position="535"/>
        <end position="677"/>
    </location>
</feature>
<keyword evidence="5" id="KW-1185">Reference proteome</keyword>
<reference evidence="4 5" key="1">
    <citation type="journal article" date="2019" name="Genome Biol. Evol.">
        <title>Insights into the evolution of the New World diploid cottons (Gossypium, subgenus Houzingenia) based on genome sequencing.</title>
        <authorList>
            <person name="Grover C.E."/>
            <person name="Arick M.A. 2nd"/>
            <person name="Thrash A."/>
            <person name="Conover J.L."/>
            <person name="Sanders W.S."/>
            <person name="Peterson D.G."/>
            <person name="Frelichowski J.E."/>
            <person name="Scheffler J.A."/>
            <person name="Scheffler B.E."/>
            <person name="Wendel J.F."/>
        </authorList>
    </citation>
    <scope>NUCLEOTIDE SEQUENCE [LARGE SCALE GENOMIC DNA]</scope>
    <source>
        <strain evidence="4">8</strain>
        <tissue evidence="4">Leaf</tissue>
    </source>
</reference>
<dbReference type="InterPro" id="IPR014772">
    <property type="entry name" value="Munc13_dom-2"/>
</dbReference>
<dbReference type="PROSITE" id="PS51258">
    <property type="entry name" value="MHD1"/>
    <property type="match status" value="1"/>
</dbReference>
<dbReference type="PROSITE" id="PS51259">
    <property type="entry name" value="MHD2"/>
    <property type="match status" value="1"/>
</dbReference>
<evidence type="ECO:0008006" key="6">
    <source>
        <dbReference type="Google" id="ProtNLM"/>
    </source>
</evidence>
<dbReference type="Proteomes" id="UP000593568">
    <property type="component" value="Unassembled WGS sequence"/>
</dbReference>
<dbReference type="PANTHER" id="PTHR31280:SF1">
    <property type="entry name" value="OS03G0138600 PROTEIN"/>
    <property type="match status" value="1"/>
</dbReference>
<comment type="caution">
    <text evidence="4">The sequence shown here is derived from an EMBL/GenBank/DDBJ whole genome shotgun (WGS) entry which is preliminary data.</text>
</comment>
<gene>
    <name evidence="4" type="ORF">Gotri_004373</name>
</gene>
<evidence type="ECO:0000259" key="2">
    <source>
        <dbReference type="PROSITE" id="PS51258"/>
    </source>
</evidence>
<evidence type="ECO:0000259" key="3">
    <source>
        <dbReference type="PROSITE" id="PS51259"/>
    </source>
</evidence>
<feature type="compositionally biased region" description="Polar residues" evidence="1">
    <location>
        <begin position="936"/>
        <end position="945"/>
    </location>
</feature>
<dbReference type="Pfam" id="PF25761">
    <property type="entry name" value="TPR_PATROL1"/>
    <property type="match status" value="1"/>
</dbReference>
<sequence>MPHQSRREFFHGPPTTNPYMDLAWPFGKLEGLDCDDIREAAYEIFFTACRSSPGFGGRNVLTFHSSHDNGDGGNGSGPSSPGRRANNGAATINPTSKIKRALGASISGFSPAAGLGFSTLKPLNSRRPLTSAEIMKQQMRVTEQSDNRLRKSLMRTLVGQMGRRPETIILPLELLRHLKPSEFNDLYEYHIWQKRQLKILEVGLLLYPSIPTDKSNPLVIRLREIIRAGDLNPIDTSKNSDMMRSLCNVVVSLAWRGTNGTPTDVCHWVDGYPFNIHMYISLLQAIFDVKEEIMVLDEVDELLELMKKTWSILGINRSIHNACFTWVLFQQYVVTNQIEPKLLSAAYTMLTEVEIDARKPDKETTYVKVLSSMLVSIKSWVEKRLLYYHECFNKGNIDEIENLLPLALFSAKVLSEDVGIMEGEGSKKGDVMLVDSTSDCLDRYIRSSVKNAFAKMIENENVKHTEENGGPSVALLDLAKETEDLAAKERELFSPILKKWHPIAGGVAAVTLHQCYGTVLKQYLAETIMLTDEIVGVLQRAEKVEKVLVQMVVEDSEECDDGGKGIIREMIPYEFDSTRLKLLRQWIDERLKKEKELLCRVKETETWNPKSKSEPYTQSCMELMRSANQMVKDFFDIPIGITDDLILDLAEGLKLIFQEYITFVASCGSKESHLPELPPLTRCNHDSKFFKLWRKANPCSVGIQDMHQIITSERNHTRPSMSRGTQRLYVRLNTLHYLISHLHSLDKTLTLSPKVSTTRTHLGDSHKHCGTSPSHFKHVNTLIQSACDHVSEVAAYRLVFLDSKLVFYESLYVGEVGNARIRPLIKVLKQNLTLLTAILTDKAQALATKEIMKASFEAFVLVLLAGGPSRFFERSDHEMIEEDFESLKRVFCTCGEGLIPEDVVQSEAEPIEGVIALMGQSTEQLAEDLSIISRETSGTGATSPGQKLPMPPTTRKWNSGDPNTILRVLCHRNDREANQFLKKEFQLPKRK</sequence>
<dbReference type="EMBL" id="JABEZW010000011">
    <property type="protein sequence ID" value="MBA0780247.1"/>
    <property type="molecule type" value="Genomic_DNA"/>
</dbReference>
<name>A0A7J9F4L3_9ROSI</name>
<protein>
    <recommendedName>
        <fullName evidence="6">MHD1 domain-containing protein</fullName>
    </recommendedName>
</protein>
<accession>A0A7J9F4L3</accession>
<proteinExistence type="predicted"/>
<dbReference type="InterPro" id="IPR057984">
    <property type="entry name" value="PATROL1_C"/>
</dbReference>
<organism evidence="4 5">
    <name type="scientific">Gossypium trilobum</name>
    <dbReference type="NCBI Taxonomy" id="34281"/>
    <lineage>
        <taxon>Eukaryota</taxon>
        <taxon>Viridiplantae</taxon>
        <taxon>Streptophyta</taxon>
        <taxon>Embryophyta</taxon>
        <taxon>Tracheophyta</taxon>
        <taxon>Spermatophyta</taxon>
        <taxon>Magnoliopsida</taxon>
        <taxon>eudicotyledons</taxon>
        <taxon>Gunneridae</taxon>
        <taxon>Pentapetalae</taxon>
        <taxon>rosids</taxon>
        <taxon>malvids</taxon>
        <taxon>Malvales</taxon>
        <taxon>Malvaceae</taxon>
        <taxon>Malvoideae</taxon>
        <taxon>Gossypium</taxon>
    </lineage>
</organism>
<dbReference type="PANTHER" id="PTHR31280">
    <property type="entry name" value="PROTEIN UNC-13 HOMOLOG"/>
    <property type="match status" value="1"/>
</dbReference>
<feature type="region of interest" description="Disordered" evidence="1">
    <location>
        <begin position="936"/>
        <end position="961"/>
    </location>
</feature>
<evidence type="ECO:0000313" key="5">
    <source>
        <dbReference type="Proteomes" id="UP000593568"/>
    </source>
</evidence>
<dbReference type="AlphaFoldDB" id="A0A7J9F4L3"/>
<feature type="region of interest" description="Disordered" evidence="1">
    <location>
        <begin position="62"/>
        <end position="90"/>
    </location>
</feature>
<dbReference type="InterPro" id="IPR014770">
    <property type="entry name" value="Munc13_1"/>
</dbReference>
<dbReference type="InterPro" id="IPR008528">
    <property type="entry name" value="unc-13_homologue"/>
</dbReference>
<feature type="domain" description="MHD2" evidence="3">
    <location>
        <begin position="818"/>
        <end position="929"/>
    </location>
</feature>